<comment type="similarity">
    <text evidence="2">Belongs to the SLC13A/DASS transporter (TC 2.A.47) family. NADC subfamily.</text>
</comment>
<evidence type="ECO:0000256" key="4">
    <source>
        <dbReference type="ARBA" id="ARBA00022692"/>
    </source>
</evidence>
<keyword evidence="3" id="KW-0813">Transport</keyword>
<evidence type="ECO:0000313" key="8">
    <source>
        <dbReference type="EMBL" id="VDM30120.1"/>
    </source>
</evidence>
<accession>A0A183U7D3</accession>
<keyword evidence="6 7" id="KW-0472">Membrane</keyword>
<gene>
    <name evidence="8" type="ORF">TCNE_LOCUS4403</name>
</gene>
<evidence type="ECO:0000256" key="1">
    <source>
        <dbReference type="ARBA" id="ARBA00004141"/>
    </source>
</evidence>
<dbReference type="Pfam" id="PF00939">
    <property type="entry name" value="Na_sulph_symp"/>
    <property type="match status" value="1"/>
</dbReference>
<dbReference type="AlphaFoldDB" id="A0A183U7D3"/>
<reference evidence="10" key="1">
    <citation type="submission" date="2016-06" db="UniProtKB">
        <authorList>
            <consortium name="WormBaseParasite"/>
        </authorList>
    </citation>
    <scope>IDENTIFICATION</scope>
</reference>
<evidence type="ECO:0000256" key="3">
    <source>
        <dbReference type="ARBA" id="ARBA00022448"/>
    </source>
</evidence>
<dbReference type="GO" id="GO:0005886">
    <property type="term" value="C:plasma membrane"/>
    <property type="evidence" value="ECO:0007669"/>
    <property type="project" value="TreeGrafter"/>
</dbReference>
<organism evidence="9 10">
    <name type="scientific">Toxocara canis</name>
    <name type="common">Canine roundworm</name>
    <dbReference type="NCBI Taxonomy" id="6265"/>
    <lineage>
        <taxon>Eukaryota</taxon>
        <taxon>Metazoa</taxon>
        <taxon>Ecdysozoa</taxon>
        <taxon>Nematoda</taxon>
        <taxon>Chromadorea</taxon>
        <taxon>Rhabditida</taxon>
        <taxon>Spirurina</taxon>
        <taxon>Ascaridomorpha</taxon>
        <taxon>Ascaridoidea</taxon>
        <taxon>Toxocaridae</taxon>
        <taxon>Toxocara</taxon>
    </lineage>
</organism>
<dbReference type="InterPro" id="IPR001898">
    <property type="entry name" value="SLC13A/DASS"/>
</dbReference>
<keyword evidence="4 7" id="KW-0812">Transmembrane</keyword>
<protein>
    <submittedName>
        <fullName evidence="10">SLC13 family permease</fullName>
    </submittedName>
</protein>
<dbReference type="Proteomes" id="UP000050794">
    <property type="component" value="Unassembled WGS sequence"/>
</dbReference>
<dbReference type="PANTHER" id="PTHR10283:SF77">
    <property type="entry name" value="PROTEIN CBG18085"/>
    <property type="match status" value="1"/>
</dbReference>
<dbReference type="GO" id="GO:0015137">
    <property type="term" value="F:citrate transmembrane transporter activity"/>
    <property type="evidence" value="ECO:0007669"/>
    <property type="project" value="TreeGrafter"/>
</dbReference>
<evidence type="ECO:0000256" key="5">
    <source>
        <dbReference type="ARBA" id="ARBA00022989"/>
    </source>
</evidence>
<dbReference type="PROSITE" id="PS01271">
    <property type="entry name" value="NA_SULFATE"/>
    <property type="match status" value="1"/>
</dbReference>
<evidence type="ECO:0000313" key="10">
    <source>
        <dbReference type="WBParaSite" id="TCNE_0000440301-mRNA-1"/>
    </source>
</evidence>
<sequence length="98" mass="10457">MPLIEAVALGLNPLYLGLPSAIAASFAFMFPMATAPNAVVYDTGVITILEMASVGIILSVICIAIATLNMNTWAYWLFDLGKVPLSGHYLQINSTCVH</sequence>
<proteinExistence type="inferred from homology"/>
<dbReference type="WBParaSite" id="TCNE_0000440301-mRNA-1">
    <property type="protein sequence ID" value="TCNE_0000440301-mRNA-1"/>
    <property type="gene ID" value="TCNE_0000440301"/>
</dbReference>
<feature type="transmembrane region" description="Helical" evidence="7">
    <location>
        <begin position="45"/>
        <end position="68"/>
    </location>
</feature>
<evidence type="ECO:0000256" key="7">
    <source>
        <dbReference type="SAM" id="Phobius"/>
    </source>
</evidence>
<evidence type="ECO:0000256" key="2">
    <source>
        <dbReference type="ARBA" id="ARBA00006772"/>
    </source>
</evidence>
<comment type="subcellular location">
    <subcellularLocation>
        <location evidence="1">Membrane</location>
        <topology evidence="1">Multi-pass membrane protein</topology>
    </subcellularLocation>
</comment>
<feature type="transmembrane region" description="Helical" evidence="7">
    <location>
        <begin position="12"/>
        <end position="33"/>
    </location>
</feature>
<reference evidence="8 9" key="2">
    <citation type="submission" date="2018-11" db="EMBL/GenBank/DDBJ databases">
        <authorList>
            <consortium name="Pathogen Informatics"/>
        </authorList>
    </citation>
    <scope>NUCLEOTIDE SEQUENCE [LARGE SCALE GENOMIC DNA]</scope>
</reference>
<keyword evidence="9" id="KW-1185">Reference proteome</keyword>
<evidence type="ECO:0000256" key="6">
    <source>
        <dbReference type="ARBA" id="ARBA00023136"/>
    </source>
</evidence>
<dbReference type="GO" id="GO:0015141">
    <property type="term" value="F:succinate transmembrane transporter activity"/>
    <property type="evidence" value="ECO:0007669"/>
    <property type="project" value="TreeGrafter"/>
</dbReference>
<name>A0A183U7D3_TOXCA</name>
<dbReference type="EMBL" id="UYWY01007384">
    <property type="protein sequence ID" value="VDM30120.1"/>
    <property type="molecule type" value="Genomic_DNA"/>
</dbReference>
<dbReference type="InterPro" id="IPR031312">
    <property type="entry name" value="Na/sul_symport_CS"/>
</dbReference>
<evidence type="ECO:0000313" key="9">
    <source>
        <dbReference type="Proteomes" id="UP000050794"/>
    </source>
</evidence>
<dbReference type="PANTHER" id="PTHR10283">
    <property type="entry name" value="SOLUTE CARRIER FAMILY 13 MEMBER"/>
    <property type="match status" value="1"/>
</dbReference>
<keyword evidence="5 7" id="KW-1133">Transmembrane helix</keyword>